<gene>
    <name evidence="8" type="primary">betA</name>
    <name evidence="8" type="ORF">GAGA_0896</name>
</gene>
<dbReference type="PANTHER" id="PTHR11552:SF147">
    <property type="entry name" value="CHOLINE DEHYDROGENASE, MITOCHONDRIAL"/>
    <property type="match status" value="1"/>
</dbReference>
<reference evidence="8 9" key="1">
    <citation type="journal article" date="2014" name="Environ. Microbiol.">
        <title>Comparative genomics of the marine bacterial genus Glaciecola reveals the high degree of genomic diversity and genomic characteristic for cold adaptation.</title>
        <authorList>
            <person name="Qin Q.L."/>
            <person name="Xie B.B."/>
            <person name="Yu Y."/>
            <person name="Shu Y.L."/>
            <person name="Rong J.C."/>
            <person name="Zhang Y.J."/>
            <person name="Zhao D.L."/>
            <person name="Chen X.L."/>
            <person name="Zhang X.Y."/>
            <person name="Chen B."/>
            <person name="Zhou B.C."/>
            <person name="Zhang Y.Z."/>
        </authorList>
    </citation>
    <scope>NUCLEOTIDE SEQUENCE [LARGE SCALE GENOMIC DNA]</scope>
    <source>
        <strain evidence="8 9">NO2</strain>
    </source>
</reference>
<dbReference type="PROSITE" id="PS00624">
    <property type="entry name" value="GMC_OXRED_2"/>
    <property type="match status" value="1"/>
</dbReference>
<dbReference type="InterPro" id="IPR012132">
    <property type="entry name" value="GMC_OxRdtase"/>
</dbReference>
<feature type="domain" description="Glucose-methanol-choline oxidoreductase N-terminal" evidence="6">
    <location>
        <begin position="79"/>
        <end position="102"/>
    </location>
</feature>
<dbReference type="EMBL" id="BAEK01000017">
    <property type="protein sequence ID" value="GAC03759.1"/>
    <property type="molecule type" value="Genomic_DNA"/>
</dbReference>
<evidence type="ECO:0000256" key="4">
    <source>
        <dbReference type="ARBA" id="ARBA00022827"/>
    </source>
</evidence>
<sequence>MYDYIIIGAGSAGCVLANRLSKDKKNEVLLLEAGGQPSGLWAKMPAGVSRLARPNPLNWDYYSEPEPSLNNRTVYVPRGKALGGSSAINGMAYLRGNKHDYDHWSELGNLGWSWSDVLPYFMSIENRPGGNPSFRGTKGEQYVTDPIVQYKSSADFVEACVEAGISKAEDINSPEGEGTSFLQFSIRDGLRHSTATAFLDPVKSRKNLTIVTHAHVEKILIEDGRAIGVIYSIDGSSKKAKAGEVILSAGAINSPKLLMQSGIGPASHLTELGIDVVKHLPGVGQNLQDHVYIHSTFSTTSEGSINKRLTGFSALWEGIKYLTAHRGFPTMGASQAVALTRVLPESNRPDTQINFRPMSWGLNADGAVEIGKDNAVTISGCHLTPQSRGYLTLSSSDTHAPPKIYANYLDTEVDRRAVAAIIRRIREIVEKPQMKKYILAESAPGISLESDEELIEYVRNSGGSSMLHWVGTCKMGQDLMAVVDNRLRVHGVDGLRVVDASIMPTITSGNTNAPTIMIGEKGSSMILEDKQ</sequence>
<dbReference type="Gene3D" id="3.30.560.10">
    <property type="entry name" value="Glucose Oxidase, domain 3"/>
    <property type="match status" value="1"/>
</dbReference>
<keyword evidence="4 5" id="KW-0274">FAD</keyword>
<dbReference type="Proteomes" id="UP000008372">
    <property type="component" value="Unassembled WGS sequence"/>
</dbReference>
<dbReference type="SUPFAM" id="SSF51905">
    <property type="entry name" value="FAD/NAD(P)-binding domain"/>
    <property type="match status" value="1"/>
</dbReference>
<dbReference type="InterPro" id="IPR007867">
    <property type="entry name" value="GMC_OxRtase_C"/>
</dbReference>
<name>A0ABQ0I376_9ALTE</name>
<keyword evidence="9" id="KW-1185">Reference proteome</keyword>
<proteinExistence type="inferred from homology"/>
<evidence type="ECO:0000256" key="2">
    <source>
        <dbReference type="ARBA" id="ARBA00010790"/>
    </source>
</evidence>
<dbReference type="Pfam" id="PF00732">
    <property type="entry name" value="GMC_oxred_N"/>
    <property type="match status" value="1"/>
</dbReference>
<dbReference type="InterPro" id="IPR036188">
    <property type="entry name" value="FAD/NAD-bd_sf"/>
</dbReference>
<comment type="cofactor">
    <cofactor evidence="1">
        <name>FAD</name>
        <dbReference type="ChEBI" id="CHEBI:57692"/>
    </cofactor>
</comment>
<evidence type="ECO:0000256" key="1">
    <source>
        <dbReference type="ARBA" id="ARBA00001974"/>
    </source>
</evidence>
<protein>
    <submittedName>
        <fullName evidence="8">Choline dehydrogenase</fullName>
    </submittedName>
</protein>
<evidence type="ECO:0000313" key="8">
    <source>
        <dbReference type="EMBL" id="GAC03759.1"/>
    </source>
</evidence>
<dbReference type="Pfam" id="PF05199">
    <property type="entry name" value="GMC_oxred_C"/>
    <property type="match status" value="1"/>
</dbReference>
<evidence type="ECO:0000256" key="5">
    <source>
        <dbReference type="RuleBase" id="RU003968"/>
    </source>
</evidence>
<dbReference type="InterPro" id="IPR000172">
    <property type="entry name" value="GMC_OxRdtase_N"/>
</dbReference>
<keyword evidence="3 5" id="KW-0285">Flavoprotein</keyword>
<accession>A0ABQ0I376</accession>
<evidence type="ECO:0000313" key="9">
    <source>
        <dbReference type="Proteomes" id="UP000008372"/>
    </source>
</evidence>
<comment type="caution">
    <text evidence="8">The sequence shown here is derived from an EMBL/GenBank/DDBJ whole genome shotgun (WGS) entry which is preliminary data.</text>
</comment>
<feature type="domain" description="Glucose-methanol-choline oxidoreductase N-terminal" evidence="7">
    <location>
        <begin position="250"/>
        <end position="264"/>
    </location>
</feature>
<organism evidence="8 9">
    <name type="scientific">Paraglaciecola agarilytica NO2</name>
    <dbReference type="NCBI Taxonomy" id="1125747"/>
    <lineage>
        <taxon>Bacteria</taxon>
        <taxon>Pseudomonadati</taxon>
        <taxon>Pseudomonadota</taxon>
        <taxon>Gammaproteobacteria</taxon>
        <taxon>Alteromonadales</taxon>
        <taxon>Alteromonadaceae</taxon>
        <taxon>Paraglaciecola</taxon>
    </lineage>
</organism>
<dbReference type="RefSeq" id="WP_008302618.1">
    <property type="nucleotide sequence ID" value="NZ_BAEK01000017.1"/>
</dbReference>
<evidence type="ECO:0000256" key="3">
    <source>
        <dbReference type="ARBA" id="ARBA00022630"/>
    </source>
</evidence>
<dbReference type="SUPFAM" id="SSF54373">
    <property type="entry name" value="FAD-linked reductases, C-terminal domain"/>
    <property type="match status" value="1"/>
</dbReference>
<evidence type="ECO:0000259" key="7">
    <source>
        <dbReference type="PROSITE" id="PS00624"/>
    </source>
</evidence>
<dbReference type="Gene3D" id="3.50.50.60">
    <property type="entry name" value="FAD/NAD(P)-binding domain"/>
    <property type="match status" value="1"/>
</dbReference>
<dbReference type="PANTHER" id="PTHR11552">
    <property type="entry name" value="GLUCOSE-METHANOL-CHOLINE GMC OXIDOREDUCTASE"/>
    <property type="match status" value="1"/>
</dbReference>
<dbReference type="PIRSF" id="PIRSF000137">
    <property type="entry name" value="Alcohol_oxidase"/>
    <property type="match status" value="1"/>
</dbReference>
<evidence type="ECO:0000259" key="6">
    <source>
        <dbReference type="PROSITE" id="PS00623"/>
    </source>
</evidence>
<comment type="similarity">
    <text evidence="2 5">Belongs to the GMC oxidoreductase family.</text>
</comment>
<dbReference type="PROSITE" id="PS00623">
    <property type="entry name" value="GMC_OXRED_1"/>
    <property type="match status" value="1"/>
</dbReference>